<gene>
    <name evidence="1" type="ORF">K488DRAFT_34634</name>
</gene>
<feature type="non-terminal residue" evidence="1">
    <location>
        <position position="1"/>
    </location>
</feature>
<evidence type="ECO:0000313" key="1">
    <source>
        <dbReference type="EMBL" id="KAI0034880.1"/>
    </source>
</evidence>
<organism evidence="1 2">
    <name type="scientific">Vararia minispora EC-137</name>
    <dbReference type="NCBI Taxonomy" id="1314806"/>
    <lineage>
        <taxon>Eukaryota</taxon>
        <taxon>Fungi</taxon>
        <taxon>Dikarya</taxon>
        <taxon>Basidiomycota</taxon>
        <taxon>Agaricomycotina</taxon>
        <taxon>Agaricomycetes</taxon>
        <taxon>Russulales</taxon>
        <taxon>Lachnocladiaceae</taxon>
        <taxon>Vararia</taxon>
    </lineage>
</organism>
<proteinExistence type="predicted"/>
<evidence type="ECO:0000313" key="2">
    <source>
        <dbReference type="Proteomes" id="UP000814128"/>
    </source>
</evidence>
<sequence length="153" mass="17119">APFDQSDSDVVLRSSTGVNFFAHKVILRMASPFFETMLSLPQSAAASSINSEDFVDGLPCIRMSEDTQTLHRLLTFIYPVSLSMPKTVKESLLLLSAFQKYQLDDRMAVLRRLLASEKSCVIDKFNAVEVFGLAHQHRLVEEALRAARVSLKV</sequence>
<dbReference type="EMBL" id="MU273493">
    <property type="protein sequence ID" value="KAI0034880.1"/>
    <property type="molecule type" value="Genomic_DNA"/>
</dbReference>
<reference evidence="1" key="1">
    <citation type="submission" date="2021-02" db="EMBL/GenBank/DDBJ databases">
        <authorList>
            <consortium name="DOE Joint Genome Institute"/>
            <person name="Ahrendt S."/>
            <person name="Looney B.P."/>
            <person name="Miyauchi S."/>
            <person name="Morin E."/>
            <person name="Drula E."/>
            <person name="Courty P.E."/>
            <person name="Chicoki N."/>
            <person name="Fauchery L."/>
            <person name="Kohler A."/>
            <person name="Kuo A."/>
            <person name="Labutti K."/>
            <person name="Pangilinan J."/>
            <person name="Lipzen A."/>
            <person name="Riley R."/>
            <person name="Andreopoulos W."/>
            <person name="He G."/>
            <person name="Johnson J."/>
            <person name="Barry K.W."/>
            <person name="Grigoriev I.V."/>
            <person name="Nagy L."/>
            <person name="Hibbett D."/>
            <person name="Henrissat B."/>
            <person name="Matheny P.B."/>
            <person name="Labbe J."/>
            <person name="Martin F."/>
        </authorList>
    </citation>
    <scope>NUCLEOTIDE SEQUENCE</scope>
    <source>
        <strain evidence="1">EC-137</strain>
    </source>
</reference>
<keyword evidence="2" id="KW-1185">Reference proteome</keyword>
<dbReference type="Proteomes" id="UP000814128">
    <property type="component" value="Unassembled WGS sequence"/>
</dbReference>
<protein>
    <submittedName>
        <fullName evidence="1">Uncharacterized protein</fullName>
    </submittedName>
</protein>
<reference evidence="1" key="2">
    <citation type="journal article" date="2022" name="New Phytol.">
        <title>Evolutionary transition to the ectomycorrhizal habit in the genomes of a hyperdiverse lineage of mushroom-forming fungi.</title>
        <authorList>
            <person name="Looney B."/>
            <person name="Miyauchi S."/>
            <person name="Morin E."/>
            <person name="Drula E."/>
            <person name="Courty P.E."/>
            <person name="Kohler A."/>
            <person name="Kuo A."/>
            <person name="LaButti K."/>
            <person name="Pangilinan J."/>
            <person name="Lipzen A."/>
            <person name="Riley R."/>
            <person name="Andreopoulos W."/>
            <person name="He G."/>
            <person name="Johnson J."/>
            <person name="Nolan M."/>
            <person name="Tritt A."/>
            <person name="Barry K.W."/>
            <person name="Grigoriev I.V."/>
            <person name="Nagy L.G."/>
            <person name="Hibbett D."/>
            <person name="Henrissat B."/>
            <person name="Matheny P.B."/>
            <person name="Labbe J."/>
            <person name="Martin F.M."/>
        </authorList>
    </citation>
    <scope>NUCLEOTIDE SEQUENCE</scope>
    <source>
        <strain evidence="1">EC-137</strain>
    </source>
</reference>
<name>A0ACB8QTD8_9AGAM</name>
<comment type="caution">
    <text evidence="1">The sequence shown here is derived from an EMBL/GenBank/DDBJ whole genome shotgun (WGS) entry which is preliminary data.</text>
</comment>
<accession>A0ACB8QTD8</accession>
<feature type="non-terminal residue" evidence="1">
    <location>
        <position position="153"/>
    </location>
</feature>